<dbReference type="SMART" id="SM00112">
    <property type="entry name" value="CA"/>
    <property type="match status" value="1"/>
</dbReference>
<keyword evidence="3" id="KW-0326">Glycosidase</keyword>
<sequence length="471" mass="51257">MTKTHMLVKLFLSLFFLMLYACGGNDTDKNITDNKATAELPAGLQKLALGDGGTLNAYITVDGDEASRATMTIDPAGAGSASLVIDGLTRARHEITISYEYTTLAGATYVLASASQTIDLSSGSARLSFASSGYEIDQYDDDEDGSNNAAELKAGTNPNDNTDTPHLVFNSGFAKSVAENTTATGYQAVVAAADDAPVRYTLIGGLDQDKFRIDPATGILSFTDARDFENPQDSDRNNIYEVIIEAVHQEDPAAVSTQTALITVNDILNDNAEGNRPFITVWKTDNPGVSEDDQVRIGIKGGGYNFNIDWGDGKVDENLTENLDSPALATTFTHQYEEPGIYTISINGIFPRIYFETFNPDDTSNPEVQTDYDYDKILSIVQWGDIKWQSMDHAFFRCTNLAGNATDNPDLSQVTDMNEMFYGASKFNQDISGWDVSGVTTMSAMFFEASSFNQDVGGWDVSSVTTMRKMF</sequence>
<dbReference type="GO" id="GO:0005509">
    <property type="term" value="F:calcium ion binding"/>
    <property type="evidence" value="ECO:0007669"/>
    <property type="project" value="InterPro"/>
</dbReference>
<dbReference type="Gene3D" id="2.60.40.60">
    <property type="entry name" value="Cadherins"/>
    <property type="match status" value="1"/>
</dbReference>
<protein>
    <submittedName>
        <fullName evidence="3">Chitinase</fullName>
        <ecNumber evidence="3">3.2.1.14</ecNumber>
    </submittedName>
</protein>
<evidence type="ECO:0000256" key="1">
    <source>
        <dbReference type="SAM" id="MobiDB-lite"/>
    </source>
</evidence>
<feature type="domain" description="Cadherin" evidence="2">
    <location>
        <begin position="193"/>
        <end position="279"/>
    </location>
</feature>
<gene>
    <name evidence="3" type="ORF">MNBD_GAMMA10-1153</name>
</gene>
<dbReference type="PROSITE" id="PS51257">
    <property type="entry name" value="PROKAR_LIPOPROTEIN"/>
    <property type="match status" value="1"/>
</dbReference>
<keyword evidence="3" id="KW-0378">Hydrolase</keyword>
<dbReference type="CDD" id="cd11304">
    <property type="entry name" value="Cadherin_repeat"/>
    <property type="match status" value="1"/>
</dbReference>
<feature type="non-terminal residue" evidence="3">
    <location>
        <position position="471"/>
    </location>
</feature>
<accession>A0A3B0Y0E3</accession>
<dbReference type="InterPro" id="IPR013783">
    <property type="entry name" value="Ig-like_fold"/>
</dbReference>
<dbReference type="NCBIfam" id="TIGR02167">
    <property type="entry name" value="Liste_lipo_26"/>
    <property type="match status" value="2"/>
</dbReference>
<dbReference type="SUPFAM" id="SSF49313">
    <property type="entry name" value="Cadherin-like"/>
    <property type="match status" value="1"/>
</dbReference>
<proteinExistence type="predicted"/>
<dbReference type="GO" id="GO:0016020">
    <property type="term" value="C:membrane"/>
    <property type="evidence" value="ECO:0007669"/>
    <property type="project" value="InterPro"/>
</dbReference>
<name>A0A3B0Y0E3_9ZZZZ</name>
<dbReference type="EMBL" id="UOFJ01000054">
    <property type="protein sequence ID" value="VAW61866.1"/>
    <property type="molecule type" value="Genomic_DNA"/>
</dbReference>
<dbReference type="InterPro" id="IPR002126">
    <property type="entry name" value="Cadherin-like_dom"/>
</dbReference>
<reference evidence="3" key="1">
    <citation type="submission" date="2018-06" db="EMBL/GenBank/DDBJ databases">
        <authorList>
            <person name="Zhirakovskaya E."/>
        </authorList>
    </citation>
    <scope>NUCLEOTIDE SEQUENCE</scope>
</reference>
<evidence type="ECO:0000259" key="2">
    <source>
        <dbReference type="PROSITE" id="PS50268"/>
    </source>
</evidence>
<dbReference type="InterPro" id="IPR005046">
    <property type="entry name" value="DUF285"/>
</dbReference>
<dbReference type="InterPro" id="IPR011889">
    <property type="entry name" value="Liste_lipo_26"/>
</dbReference>
<dbReference type="GO" id="GO:0008843">
    <property type="term" value="F:endochitinase activity"/>
    <property type="evidence" value="ECO:0007669"/>
    <property type="project" value="UniProtKB-EC"/>
</dbReference>
<dbReference type="Pfam" id="PF03382">
    <property type="entry name" value="DUF285"/>
    <property type="match status" value="1"/>
</dbReference>
<dbReference type="PROSITE" id="PS50268">
    <property type="entry name" value="CADHERIN_2"/>
    <property type="match status" value="1"/>
</dbReference>
<feature type="region of interest" description="Disordered" evidence="1">
    <location>
        <begin position="138"/>
        <end position="163"/>
    </location>
</feature>
<dbReference type="AlphaFoldDB" id="A0A3B0Y0E3"/>
<dbReference type="GO" id="GO:0007156">
    <property type="term" value="P:homophilic cell adhesion via plasma membrane adhesion molecules"/>
    <property type="evidence" value="ECO:0007669"/>
    <property type="project" value="InterPro"/>
</dbReference>
<dbReference type="InterPro" id="IPR015919">
    <property type="entry name" value="Cadherin-like_sf"/>
</dbReference>
<dbReference type="Gene3D" id="2.60.40.10">
    <property type="entry name" value="Immunoglobulins"/>
    <property type="match status" value="1"/>
</dbReference>
<dbReference type="EC" id="3.2.1.14" evidence="3"/>
<organism evidence="3">
    <name type="scientific">hydrothermal vent metagenome</name>
    <dbReference type="NCBI Taxonomy" id="652676"/>
    <lineage>
        <taxon>unclassified sequences</taxon>
        <taxon>metagenomes</taxon>
        <taxon>ecological metagenomes</taxon>
    </lineage>
</organism>
<evidence type="ECO:0000313" key="3">
    <source>
        <dbReference type="EMBL" id="VAW61866.1"/>
    </source>
</evidence>